<sequence>MEEKVSSVNDAIRHNGEVEWQPLALTLVEYPKGDWIGKFFALISLSPFGIGAGFVALVLFRRDLHTKTVRDAYDTGHDADTERVVVRVYDVAARGARPRPQDGGAEAGAVTLRRRGGAAAAPARVTPAGRRRRRARAAGRPAPHQQRARTLPATLLAAALPRLTWALTSGYG</sequence>
<proteinExistence type="predicted"/>
<name>A0ACC0JU27_CHOFU</name>
<dbReference type="Proteomes" id="UP001064048">
    <property type="component" value="Chromosome 3"/>
</dbReference>
<dbReference type="EMBL" id="CM046103">
    <property type="protein sequence ID" value="KAI8427684.1"/>
    <property type="molecule type" value="Genomic_DNA"/>
</dbReference>
<keyword evidence="2" id="KW-1185">Reference proteome</keyword>
<comment type="caution">
    <text evidence="1">The sequence shown here is derived from an EMBL/GenBank/DDBJ whole genome shotgun (WGS) entry which is preliminary data.</text>
</comment>
<reference evidence="1 2" key="1">
    <citation type="journal article" date="2022" name="Genome Biol. Evol.">
        <title>The Spruce Budworm Genome: Reconstructing the Evolutionary History of Antifreeze Proteins.</title>
        <authorList>
            <person name="Beliveau C."/>
            <person name="Gagne P."/>
            <person name="Picq S."/>
            <person name="Vernygora O."/>
            <person name="Keeling C.I."/>
            <person name="Pinkney K."/>
            <person name="Doucet D."/>
            <person name="Wen F."/>
            <person name="Johnston J.S."/>
            <person name="Maaroufi H."/>
            <person name="Boyle B."/>
            <person name="Laroche J."/>
            <person name="Dewar K."/>
            <person name="Juretic N."/>
            <person name="Blackburn G."/>
            <person name="Nisole A."/>
            <person name="Brunet B."/>
            <person name="Brandao M."/>
            <person name="Lumley L."/>
            <person name="Duan J."/>
            <person name="Quan G."/>
            <person name="Lucarotti C.J."/>
            <person name="Roe A.D."/>
            <person name="Sperling F.A.H."/>
            <person name="Levesque R.C."/>
            <person name="Cusson M."/>
        </authorList>
    </citation>
    <scope>NUCLEOTIDE SEQUENCE [LARGE SCALE GENOMIC DNA]</scope>
    <source>
        <strain evidence="1">Glfc:IPQL:Cfum</strain>
    </source>
</reference>
<accession>A0ACC0JU27</accession>
<gene>
    <name evidence="1" type="ORF">MSG28_002143</name>
</gene>
<organism evidence="1 2">
    <name type="scientific">Choristoneura fumiferana</name>
    <name type="common">Spruce budworm moth</name>
    <name type="synonym">Archips fumiferana</name>
    <dbReference type="NCBI Taxonomy" id="7141"/>
    <lineage>
        <taxon>Eukaryota</taxon>
        <taxon>Metazoa</taxon>
        <taxon>Ecdysozoa</taxon>
        <taxon>Arthropoda</taxon>
        <taxon>Hexapoda</taxon>
        <taxon>Insecta</taxon>
        <taxon>Pterygota</taxon>
        <taxon>Neoptera</taxon>
        <taxon>Endopterygota</taxon>
        <taxon>Lepidoptera</taxon>
        <taxon>Glossata</taxon>
        <taxon>Ditrysia</taxon>
        <taxon>Tortricoidea</taxon>
        <taxon>Tortricidae</taxon>
        <taxon>Tortricinae</taxon>
        <taxon>Choristoneura</taxon>
    </lineage>
</organism>
<evidence type="ECO:0000313" key="1">
    <source>
        <dbReference type="EMBL" id="KAI8427684.1"/>
    </source>
</evidence>
<evidence type="ECO:0000313" key="2">
    <source>
        <dbReference type="Proteomes" id="UP001064048"/>
    </source>
</evidence>
<protein>
    <submittedName>
        <fullName evidence="1">Uncharacterized protein</fullName>
    </submittedName>
</protein>